<evidence type="ECO:0000256" key="1">
    <source>
        <dbReference type="SAM" id="MobiDB-lite"/>
    </source>
</evidence>
<proteinExistence type="predicted"/>
<dbReference type="Proteomes" id="UP000681967">
    <property type="component" value="Unassembled WGS sequence"/>
</dbReference>
<feature type="compositionally biased region" description="Pro residues" evidence="1">
    <location>
        <begin position="50"/>
        <end position="61"/>
    </location>
</feature>
<evidence type="ECO:0000313" key="2">
    <source>
        <dbReference type="EMBL" id="CAF4933539.1"/>
    </source>
</evidence>
<dbReference type="EMBL" id="CAJOBH010178965">
    <property type="protein sequence ID" value="CAF4933539.1"/>
    <property type="molecule type" value="Genomic_DNA"/>
</dbReference>
<dbReference type="AlphaFoldDB" id="A0A8S3D4J1"/>
<reference evidence="2" key="1">
    <citation type="submission" date="2021-02" db="EMBL/GenBank/DDBJ databases">
        <authorList>
            <person name="Nowell W R."/>
        </authorList>
    </citation>
    <scope>NUCLEOTIDE SEQUENCE</scope>
</reference>
<organism evidence="2 3">
    <name type="scientific">Rotaria magnacalcarata</name>
    <dbReference type="NCBI Taxonomy" id="392030"/>
    <lineage>
        <taxon>Eukaryota</taxon>
        <taxon>Metazoa</taxon>
        <taxon>Spiralia</taxon>
        <taxon>Gnathifera</taxon>
        <taxon>Rotifera</taxon>
        <taxon>Eurotatoria</taxon>
        <taxon>Bdelloidea</taxon>
        <taxon>Philodinida</taxon>
        <taxon>Philodinidae</taxon>
        <taxon>Rotaria</taxon>
    </lineage>
</organism>
<comment type="caution">
    <text evidence="2">The sequence shown here is derived from an EMBL/GenBank/DDBJ whole genome shotgun (WGS) entry which is preliminary data.</text>
</comment>
<feature type="region of interest" description="Disordered" evidence="1">
    <location>
        <begin position="1"/>
        <end position="61"/>
    </location>
</feature>
<feature type="non-terminal residue" evidence="2">
    <location>
        <position position="61"/>
    </location>
</feature>
<accession>A0A8S3D4J1</accession>
<evidence type="ECO:0000313" key="3">
    <source>
        <dbReference type="Proteomes" id="UP000681967"/>
    </source>
</evidence>
<protein>
    <submittedName>
        <fullName evidence="2">Uncharacterized protein</fullName>
    </submittedName>
</protein>
<gene>
    <name evidence="2" type="ORF">BYL167_LOCUS53400</name>
</gene>
<sequence>SDKSSQKSKTGKLSVDNNIKEEEEEEEDGGSRVPTIATISRLIPEKQPTLPKPSAPFPDTP</sequence>
<feature type="non-terminal residue" evidence="2">
    <location>
        <position position="1"/>
    </location>
</feature>
<name>A0A8S3D4J1_9BILA</name>